<name>A0ABC9H2G9_9POAL</name>
<keyword evidence="1" id="KW-0547">Nucleotide-binding</keyword>
<dbReference type="Pfam" id="PF07724">
    <property type="entry name" value="AAA_2"/>
    <property type="match status" value="1"/>
</dbReference>
<dbReference type="InterPro" id="IPR027417">
    <property type="entry name" value="P-loop_NTPase"/>
</dbReference>
<accession>A0ABC9H2G9</accession>
<evidence type="ECO:0000256" key="1">
    <source>
        <dbReference type="ARBA" id="ARBA00022741"/>
    </source>
</evidence>
<comment type="caution">
    <text evidence="5">The sequence shown here is derived from an EMBL/GenBank/DDBJ whole genome shotgun (WGS) entry which is preliminary data.</text>
</comment>
<reference evidence="5" key="1">
    <citation type="submission" date="2024-10" db="EMBL/GenBank/DDBJ databases">
        <authorList>
            <person name="Ryan C."/>
        </authorList>
    </citation>
    <scope>NUCLEOTIDE SEQUENCE [LARGE SCALE GENOMIC DNA]</scope>
</reference>
<gene>
    <name evidence="5" type="ORF">URODEC1_LOCUS121344</name>
</gene>
<dbReference type="CDD" id="cd00009">
    <property type="entry name" value="AAA"/>
    <property type="match status" value="1"/>
</dbReference>
<evidence type="ECO:0000313" key="5">
    <source>
        <dbReference type="EMBL" id="CAM0147979.1"/>
    </source>
</evidence>
<dbReference type="Gene3D" id="1.10.8.60">
    <property type="match status" value="1"/>
</dbReference>
<dbReference type="PANTHER" id="PTHR11638:SF174">
    <property type="entry name" value="AAA+ ATPASE DOMAIN-CONTAINING PROTEIN"/>
    <property type="match status" value="1"/>
</dbReference>
<dbReference type="PANTHER" id="PTHR11638">
    <property type="entry name" value="ATP-DEPENDENT CLP PROTEASE"/>
    <property type="match status" value="1"/>
</dbReference>
<dbReference type="Gene3D" id="3.40.50.300">
    <property type="entry name" value="P-loop containing nucleotide triphosphate hydrolases"/>
    <property type="match status" value="3"/>
</dbReference>
<feature type="domain" description="AAA+ ATPase" evidence="4">
    <location>
        <begin position="146"/>
        <end position="293"/>
    </location>
</feature>
<dbReference type="InterPro" id="IPR050130">
    <property type="entry name" value="ClpA_ClpB"/>
</dbReference>
<organism evidence="5 6">
    <name type="scientific">Urochloa decumbens</name>
    <dbReference type="NCBI Taxonomy" id="240449"/>
    <lineage>
        <taxon>Eukaryota</taxon>
        <taxon>Viridiplantae</taxon>
        <taxon>Streptophyta</taxon>
        <taxon>Embryophyta</taxon>
        <taxon>Tracheophyta</taxon>
        <taxon>Spermatophyta</taxon>
        <taxon>Magnoliopsida</taxon>
        <taxon>Liliopsida</taxon>
        <taxon>Poales</taxon>
        <taxon>Poaceae</taxon>
        <taxon>PACMAD clade</taxon>
        <taxon>Panicoideae</taxon>
        <taxon>Panicodae</taxon>
        <taxon>Paniceae</taxon>
        <taxon>Melinidinae</taxon>
        <taxon>Urochloa</taxon>
    </lineage>
</organism>
<evidence type="ECO:0000313" key="6">
    <source>
        <dbReference type="Proteomes" id="UP001497457"/>
    </source>
</evidence>
<dbReference type="Pfam" id="PF00004">
    <property type="entry name" value="AAA"/>
    <property type="match status" value="1"/>
</dbReference>
<dbReference type="InterPro" id="IPR003593">
    <property type="entry name" value="AAA+_ATPase"/>
</dbReference>
<dbReference type="Proteomes" id="UP001497457">
    <property type="component" value="Unassembled WGS sequence"/>
</dbReference>
<protein>
    <recommendedName>
        <fullName evidence="4">AAA+ ATPase domain-containing protein</fullName>
    </recommendedName>
</protein>
<sequence>MPTAPPLNTLGITDKDSELLRMVSQWPSHRRQPASAAILCASAASLLDSASEARLLKTSTSLWEASAALWRVAGVPSKDAPPQAPPPAVGQPGGSGPKPVAAAPQTKPWALAAYGRDMTAAASKTDPVVGRDGEIDRVVCILCRRTKNSAMLFGAPGVGKTAIAEGIAQRIAAGDVPAPLQGARVVEVDLGAMMAGTSLRGMFEERIKKVIQEAEDADGKVILFIDEIHMLLGAGLAMGGNMDGANMLKPALARGRIRCLGGTTFDEYRKYIEKDAAFERRFQKVLIQEPSMLVTIAILQGLKKRYEEHHGTTIQDASIVAAAQLANRYITGRQFPDKAIDLMDEACSMARMQTDNELKGNNMQHTPVNTAKGAIVSPDQVAQVVSRWTGIPVNTLDLDEKEKLMHLRDRLQERVVELAKALAEQLFDSEKLLIRFDMTEFVGSHSVLRLIGAPPSYHGYHDGGQLTEKLLDDGVLTDGKGKTVDFKNTIIIMTSNLGAEYLMEAMAGEKSMEAARDLVIKQAQKQFKPEFLKRLSELVVFEPLSLDKLREVANVQMKGIIARLADKGINLQVILLWTLSCQNHTILFMVQGP</sequence>
<dbReference type="SUPFAM" id="SSF52540">
    <property type="entry name" value="P-loop containing nucleoside triphosphate hydrolases"/>
    <property type="match status" value="2"/>
</dbReference>
<dbReference type="InterPro" id="IPR041546">
    <property type="entry name" value="ClpA/ClpB_AAA_lid"/>
</dbReference>
<proteinExistence type="predicted"/>
<dbReference type="InterPro" id="IPR003959">
    <property type="entry name" value="ATPase_AAA_core"/>
</dbReference>
<dbReference type="SMART" id="SM00382">
    <property type="entry name" value="AAA"/>
    <property type="match status" value="1"/>
</dbReference>
<dbReference type="Pfam" id="PF17871">
    <property type="entry name" value="AAA_lid_9"/>
    <property type="match status" value="1"/>
</dbReference>
<evidence type="ECO:0000256" key="2">
    <source>
        <dbReference type="ARBA" id="ARBA00022840"/>
    </source>
</evidence>
<dbReference type="GO" id="GO:0005524">
    <property type="term" value="F:ATP binding"/>
    <property type="evidence" value="ECO:0007669"/>
    <property type="project" value="UniProtKB-KW"/>
</dbReference>
<dbReference type="EMBL" id="CAXIPR030001119">
    <property type="protein sequence ID" value="CAM0147979.1"/>
    <property type="molecule type" value="Genomic_DNA"/>
</dbReference>
<dbReference type="AlphaFoldDB" id="A0ABC9H2G9"/>
<feature type="region of interest" description="Disordered" evidence="3">
    <location>
        <begin position="76"/>
        <end position="103"/>
    </location>
</feature>
<keyword evidence="6" id="KW-1185">Reference proteome</keyword>
<evidence type="ECO:0000256" key="3">
    <source>
        <dbReference type="SAM" id="MobiDB-lite"/>
    </source>
</evidence>
<evidence type="ECO:0000259" key="4">
    <source>
        <dbReference type="SMART" id="SM00382"/>
    </source>
</evidence>
<keyword evidence="2" id="KW-0067">ATP-binding</keyword>